<dbReference type="Pfam" id="PF12399">
    <property type="entry name" value="BCA_ABC_TP_C"/>
    <property type="match status" value="1"/>
</dbReference>
<dbReference type="EMBL" id="JACSQK010000008">
    <property type="protein sequence ID" value="MBD7961920.1"/>
    <property type="molecule type" value="Genomic_DNA"/>
</dbReference>
<evidence type="ECO:0000256" key="7">
    <source>
        <dbReference type="ARBA" id="ARBA00022989"/>
    </source>
</evidence>
<dbReference type="InterPro" id="IPR051120">
    <property type="entry name" value="ABC_AA/LPS_Transport"/>
</dbReference>
<keyword evidence="4 9" id="KW-0812">Transmembrane</keyword>
<name>A0ABR8SER0_9BURK</name>
<feature type="domain" description="ABC transporter" evidence="10">
    <location>
        <begin position="341"/>
        <end position="588"/>
    </location>
</feature>
<feature type="transmembrane region" description="Helical" evidence="9">
    <location>
        <begin position="158"/>
        <end position="177"/>
    </location>
</feature>
<accession>A0ABR8SER0</accession>
<evidence type="ECO:0000313" key="11">
    <source>
        <dbReference type="EMBL" id="MBD7961920.1"/>
    </source>
</evidence>
<keyword evidence="8 9" id="KW-0472">Membrane</keyword>
<feature type="transmembrane region" description="Helical" evidence="9">
    <location>
        <begin position="58"/>
        <end position="76"/>
    </location>
</feature>
<evidence type="ECO:0000256" key="2">
    <source>
        <dbReference type="ARBA" id="ARBA00022448"/>
    </source>
</evidence>
<keyword evidence="12" id="KW-1185">Reference proteome</keyword>
<dbReference type="InterPro" id="IPR027417">
    <property type="entry name" value="P-loop_NTPase"/>
</dbReference>
<dbReference type="Pfam" id="PF02653">
    <property type="entry name" value="BPD_transp_2"/>
    <property type="match status" value="1"/>
</dbReference>
<gene>
    <name evidence="11" type="ORF">H9646_15710</name>
</gene>
<dbReference type="GO" id="GO:0005524">
    <property type="term" value="F:ATP binding"/>
    <property type="evidence" value="ECO:0007669"/>
    <property type="project" value="UniProtKB-KW"/>
</dbReference>
<comment type="caution">
    <text evidence="11">The sequence shown here is derived from an EMBL/GenBank/DDBJ whole genome shotgun (WGS) entry which is preliminary data.</text>
</comment>
<evidence type="ECO:0000256" key="5">
    <source>
        <dbReference type="ARBA" id="ARBA00022741"/>
    </source>
</evidence>
<dbReference type="CDD" id="cd06581">
    <property type="entry name" value="TM_PBP1_LivM_like"/>
    <property type="match status" value="1"/>
</dbReference>
<dbReference type="Proteomes" id="UP000634919">
    <property type="component" value="Unassembled WGS sequence"/>
</dbReference>
<evidence type="ECO:0000256" key="8">
    <source>
        <dbReference type="ARBA" id="ARBA00023136"/>
    </source>
</evidence>
<dbReference type="PROSITE" id="PS50893">
    <property type="entry name" value="ABC_TRANSPORTER_2"/>
    <property type="match status" value="1"/>
</dbReference>
<feature type="transmembrane region" description="Helical" evidence="9">
    <location>
        <begin position="281"/>
        <end position="306"/>
    </location>
</feature>
<dbReference type="Pfam" id="PF00005">
    <property type="entry name" value="ABC_tran"/>
    <property type="match status" value="1"/>
</dbReference>
<evidence type="ECO:0000259" key="10">
    <source>
        <dbReference type="PROSITE" id="PS50893"/>
    </source>
</evidence>
<keyword evidence="2" id="KW-0813">Transport</keyword>
<dbReference type="InterPro" id="IPR003593">
    <property type="entry name" value="AAA+_ATPase"/>
</dbReference>
<dbReference type="Gene3D" id="3.40.50.300">
    <property type="entry name" value="P-loop containing nucleotide triphosphate hydrolases"/>
    <property type="match status" value="1"/>
</dbReference>
<reference evidence="11 12" key="1">
    <citation type="submission" date="2020-08" db="EMBL/GenBank/DDBJ databases">
        <title>A Genomic Blueprint of the Chicken Gut Microbiome.</title>
        <authorList>
            <person name="Gilroy R."/>
            <person name="Ravi A."/>
            <person name="Getino M."/>
            <person name="Pursley I."/>
            <person name="Horton D.L."/>
            <person name="Alikhan N.-F."/>
            <person name="Baker D."/>
            <person name="Gharbi K."/>
            <person name="Hall N."/>
            <person name="Watson M."/>
            <person name="Adriaenssens E.M."/>
            <person name="Foster-Nyarko E."/>
            <person name="Jarju S."/>
            <person name="Secka A."/>
            <person name="Antonio M."/>
            <person name="Oren A."/>
            <person name="Chaudhuri R."/>
            <person name="La Ragione R.M."/>
            <person name="Hildebrand F."/>
            <person name="Pallen M.J."/>
        </authorList>
    </citation>
    <scope>NUCLEOTIDE SEQUENCE [LARGE SCALE GENOMIC DNA]</scope>
    <source>
        <strain evidence="11 12">Sa2CVA6</strain>
    </source>
</reference>
<feature type="transmembrane region" description="Helical" evidence="9">
    <location>
        <begin position="32"/>
        <end position="52"/>
    </location>
</feature>
<dbReference type="CDD" id="cd03219">
    <property type="entry name" value="ABC_Mj1267_LivG_branched"/>
    <property type="match status" value="1"/>
</dbReference>
<organism evidence="11 12">
    <name type="scientific">Comamonas avium</name>
    <dbReference type="NCBI Taxonomy" id="2762231"/>
    <lineage>
        <taxon>Bacteria</taxon>
        <taxon>Pseudomonadati</taxon>
        <taxon>Pseudomonadota</taxon>
        <taxon>Betaproteobacteria</taxon>
        <taxon>Burkholderiales</taxon>
        <taxon>Comamonadaceae</taxon>
        <taxon>Comamonas</taxon>
    </lineage>
</organism>
<dbReference type="SMART" id="SM00382">
    <property type="entry name" value="AAA"/>
    <property type="match status" value="1"/>
</dbReference>
<keyword evidence="6 11" id="KW-0067">ATP-binding</keyword>
<evidence type="ECO:0000313" key="12">
    <source>
        <dbReference type="Proteomes" id="UP000634919"/>
    </source>
</evidence>
<dbReference type="InterPro" id="IPR043428">
    <property type="entry name" value="LivM-like"/>
</dbReference>
<dbReference type="PANTHER" id="PTHR45772:SF7">
    <property type="entry name" value="AMINO ACID ABC TRANSPORTER ATP-BINDING PROTEIN"/>
    <property type="match status" value="1"/>
</dbReference>
<feature type="transmembrane region" description="Helical" evidence="9">
    <location>
        <begin position="231"/>
        <end position="250"/>
    </location>
</feature>
<feature type="transmembrane region" description="Helical" evidence="9">
    <location>
        <begin position="83"/>
        <end position="105"/>
    </location>
</feature>
<comment type="subcellular location">
    <subcellularLocation>
        <location evidence="1">Cell membrane</location>
        <topology evidence="1">Multi-pass membrane protein</topology>
    </subcellularLocation>
</comment>
<keyword evidence="7 9" id="KW-1133">Transmembrane helix</keyword>
<feature type="transmembrane region" description="Helical" evidence="9">
    <location>
        <begin position="6"/>
        <end position="23"/>
    </location>
</feature>
<keyword evidence="3" id="KW-1003">Cell membrane</keyword>
<evidence type="ECO:0000256" key="6">
    <source>
        <dbReference type="ARBA" id="ARBA00022840"/>
    </source>
</evidence>
<dbReference type="InterPro" id="IPR001851">
    <property type="entry name" value="ABC_transp_permease"/>
</dbReference>
<protein>
    <submittedName>
        <fullName evidence="11">Branched-chain amino acid ABC transporter ATP-binding protein/permease</fullName>
    </submittedName>
</protein>
<dbReference type="InterPro" id="IPR003439">
    <property type="entry name" value="ABC_transporter-like_ATP-bd"/>
</dbReference>
<keyword evidence="5" id="KW-0547">Nucleotide-binding</keyword>
<proteinExistence type="predicted"/>
<dbReference type="RefSeq" id="WP_191724333.1">
    <property type="nucleotide sequence ID" value="NZ_JACSQK010000008.1"/>
</dbReference>
<evidence type="ECO:0000256" key="1">
    <source>
        <dbReference type="ARBA" id="ARBA00004651"/>
    </source>
</evidence>
<dbReference type="PANTHER" id="PTHR45772">
    <property type="entry name" value="CONSERVED COMPONENT OF ABC TRANSPORTER FOR NATURAL AMINO ACIDS-RELATED"/>
    <property type="match status" value="1"/>
</dbReference>
<evidence type="ECO:0000256" key="9">
    <source>
        <dbReference type="SAM" id="Phobius"/>
    </source>
</evidence>
<evidence type="ECO:0000256" key="3">
    <source>
        <dbReference type="ARBA" id="ARBA00022475"/>
    </source>
</evidence>
<sequence>MGQYKHLAGVALFAAIAALLPLITDNGFYLKVVFMVGINYLAAAGLNVLVGYTGQKSLGHAGLFAVGAYTAALLTARMEWNPWLALLAAGVVAGIFGVLIALPALRVKGPALAMVTIGFGVVVEKVVSEWQDVFAGQQGIYGVLPLSINGHIFDMREWVWLVLALGVATHLMMRSLLSGKFGRAFMAVNTAEVAAESVGVSVYKFKVLAFVISAVTCGVAGALVAQQNQYINSDFITFNLSIFFLLIVLLGGKSVYGPLLGALVLTLLDAFLARWPGVQHFTYGALLLFGLYVMPDGLSGTVSRFFTKRKPALSNRDIPLPSVSLRELAGARAIDVKGPLLQTEGLYKAYGGVVPTNNISIDLQPGHVHSLIGPNGAGKTTLLNILSGIIPPTKGAIRFCGESILAKPANQICAMGLGRTFQNLKLFADMSVIDNVKVGLHQHIRAGFGAYLFALPAAKRQEREATAQAMQVLQFLGLDTKAYETAGSLPYGLQRRVELARALATRPSLLLLDEPAAGLNPQETQELTGVIRSIKELGITVLLIEHHMDLVMAISDHVIVLDYGEKIAEGTPTQVQKNPRVITAYLGAPDDDAQLAPATFATSLENKHA</sequence>
<dbReference type="InterPro" id="IPR032823">
    <property type="entry name" value="BCA_ABC_TP_C"/>
</dbReference>
<dbReference type="SUPFAM" id="SSF52540">
    <property type="entry name" value="P-loop containing nucleoside triphosphate hydrolases"/>
    <property type="match status" value="1"/>
</dbReference>
<evidence type="ECO:0000256" key="4">
    <source>
        <dbReference type="ARBA" id="ARBA00022692"/>
    </source>
</evidence>
<feature type="transmembrane region" description="Helical" evidence="9">
    <location>
        <begin position="207"/>
        <end position="225"/>
    </location>
</feature>